<dbReference type="EMBL" id="JBBPBN010000308">
    <property type="protein sequence ID" value="KAK8489531.1"/>
    <property type="molecule type" value="Genomic_DNA"/>
</dbReference>
<accession>A0ABR2A937</accession>
<gene>
    <name evidence="1" type="ORF">V6N11_066319</name>
</gene>
<organism evidence="1 2">
    <name type="scientific">Hibiscus sabdariffa</name>
    <name type="common">roselle</name>
    <dbReference type="NCBI Taxonomy" id="183260"/>
    <lineage>
        <taxon>Eukaryota</taxon>
        <taxon>Viridiplantae</taxon>
        <taxon>Streptophyta</taxon>
        <taxon>Embryophyta</taxon>
        <taxon>Tracheophyta</taxon>
        <taxon>Spermatophyta</taxon>
        <taxon>Magnoliopsida</taxon>
        <taxon>eudicotyledons</taxon>
        <taxon>Gunneridae</taxon>
        <taxon>Pentapetalae</taxon>
        <taxon>rosids</taxon>
        <taxon>malvids</taxon>
        <taxon>Malvales</taxon>
        <taxon>Malvaceae</taxon>
        <taxon>Malvoideae</taxon>
        <taxon>Hibiscus</taxon>
    </lineage>
</organism>
<dbReference type="Proteomes" id="UP001396334">
    <property type="component" value="Unassembled WGS sequence"/>
</dbReference>
<proteinExistence type="predicted"/>
<protein>
    <submittedName>
        <fullName evidence="1">Uncharacterized protein</fullName>
    </submittedName>
</protein>
<name>A0ABR2A937_9ROSI</name>
<evidence type="ECO:0000313" key="2">
    <source>
        <dbReference type="Proteomes" id="UP001396334"/>
    </source>
</evidence>
<sequence length="247" mass="26488">MGRVNSSNSGKMVYGSRFDVLADVLDHNDDGMNQAPTNNNIRKAISEVNTDLPHDRIGRVVPTDTRLQQHTEVLARQQIVEVLSSSERPRKSDTSAVDAGSVGLQTGTREVALVGKVIAAKTSVNTSKNVAVQVLEPGMNSGSKEIKGCILPNALKDGSSNINTKTPEINSIVKQLGPKQKKREDRGVGKPSLASGLSKLVEDLNNAEVLEIARIGSASSTIQGVDALVNWIPNSTFEQYDSTEMQV</sequence>
<evidence type="ECO:0000313" key="1">
    <source>
        <dbReference type="EMBL" id="KAK8489531.1"/>
    </source>
</evidence>
<reference evidence="1 2" key="1">
    <citation type="journal article" date="2024" name="G3 (Bethesda)">
        <title>Genome assembly of Hibiscus sabdariffa L. provides insights into metabolisms of medicinal natural products.</title>
        <authorList>
            <person name="Kim T."/>
        </authorList>
    </citation>
    <scope>NUCLEOTIDE SEQUENCE [LARGE SCALE GENOMIC DNA]</scope>
    <source>
        <strain evidence="1">TK-2024</strain>
        <tissue evidence="1">Old leaves</tissue>
    </source>
</reference>
<comment type="caution">
    <text evidence="1">The sequence shown here is derived from an EMBL/GenBank/DDBJ whole genome shotgun (WGS) entry which is preliminary data.</text>
</comment>
<keyword evidence="2" id="KW-1185">Reference proteome</keyword>